<keyword evidence="2" id="KW-1185">Reference proteome</keyword>
<evidence type="ECO:0000313" key="2">
    <source>
        <dbReference type="Proteomes" id="UP000239322"/>
    </source>
</evidence>
<evidence type="ECO:0000313" key="1">
    <source>
        <dbReference type="EMBL" id="PRH79648.1"/>
    </source>
</evidence>
<dbReference type="Proteomes" id="UP000239322">
    <property type="component" value="Unassembled WGS sequence"/>
</dbReference>
<dbReference type="AlphaFoldDB" id="A0A2S9PZ21"/>
<organism evidence="1 2">
    <name type="scientific">Streptomyces solincola</name>
    <dbReference type="NCBI Taxonomy" id="2100817"/>
    <lineage>
        <taxon>Bacteria</taxon>
        <taxon>Bacillati</taxon>
        <taxon>Actinomycetota</taxon>
        <taxon>Actinomycetes</taxon>
        <taxon>Kitasatosporales</taxon>
        <taxon>Streptomycetaceae</taxon>
        <taxon>Streptomyces</taxon>
    </lineage>
</organism>
<protein>
    <submittedName>
        <fullName evidence="1">Uncharacterized protein</fullName>
    </submittedName>
</protein>
<name>A0A2S9PZ21_9ACTN</name>
<reference evidence="1 2" key="1">
    <citation type="submission" date="2018-03" db="EMBL/GenBank/DDBJ databases">
        <title>Novel Streptomyces sp. from soil.</title>
        <authorList>
            <person name="Tan G.Y.A."/>
            <person name="Lee Z.Y."/>
        </authorList>
    </citation>
    <scope>NUCLEOTIDE SEQUENCE [LARGE SCALE GENOMIC DNA]</scope>
    <source>
        <strain evidence="1 2">ST5x</strain>
    </source>
</reference>
<accession>A0A2S9PZ21</accession>
<proteinExistence type="predicted"/>
<dbReference type="EMBL" id="PVLV01000107">
    <property type="protein sequence ID" value="PRH79648.1"/>
    <property type="molecule type" value="Genomic_DNA"/>
</dbReference>
<dbReference type="RefSeq" id="WP_105868231.1">
    <property type="nucleotide sequence ID" value="NZ_PVLV01000107.1"/>
</dbReference>
<sequence>MTEEALPPGVREVIAGVVDAVGAGEDAGFDRLLEQLVRSAGPMRAYELHRQLAKGCGSP</sequence>
<gene>
    <name evidence="1" type="ORF">C6N75_08395</name>
</gene>
<comment type="caution">
    <text evidence="1">The sequence shown here is derived from an EMBL/GenBank/DDBJ whole genome shotgun (WGS) entry which is preliminary data.</text>
</comment>